<accession>C8V6U4</accession>
<feature type="compositionally biased region" description="Polar residues" evidence="5">
    <location>
        <begin position="77"/>
        <end position="87"/>
    </location>
</feature>
<dbReference type="RefSeq" id="XP_661402.1">
    <property type="nucleotide sequence ID" value="XM_656310.1"/>
</dbReference>
<gene>
    <name evidence="8" type="ORF">ANIA_03798</name>
</gene>
<evidence type="ECO:0000256" key="5">
    <source>
        <dbReference type="SAM" id="MobiDB-lite"/>
    </source>
</evidence>
<dbReference type="EMBL" id="BN001302">
    <property type="protein sequence ID" value="CBF75360.1"/>
    <property type="molecule type" value="Genomic_DNA"/>
</dbReference>
<dbReference type="SMART" id="SM01117">
    <property type="entry name" value="Cyt-b5"/>
    <property type="match status" value="1"/>
</dbReference>
<feature type="compositionally biased region" description="Basic and acidic residues" evidence="5">
    <location>
        <begin position="36"/>
        <end position="55"/>
    </location>
</feature>
<evidence type="ECO:0000313" key="9">
    <source>
        <dbReference type="Proteomes" id="UP000000560"/>
    </source>
</evidence>
<dbReference type="STRING" id="227321.Q5B6N2"/>
<dbReference type="Pfam" id="PF00173">
    <property type="entry name" value="Cyt-b5"/>
    <property type="match status" value="1"/>
</dbReference>
<dbReference type="FunFam" id="3.10.120.10:FF:000001">
    <property type="entry name" value="Cytochrome b5 reductase 4"/>
    <property type="match status" value="1"/>
</dbReference>
<dbReference type="AlphaFoldDB" id="Q5B6N2"/>
<accession>Q5B6N2</accession>
<reference evidence="9" key="2">
    <citation type="journal article" date="2009" name="Fungal Genet. Biol.">
        <title>The 2008 update of the Aspergillus nidulans genome annotation: a community effort.</title>
        <authorList>
            <person name="Wortman J.R."/>
            <person name="Gilsenan J.M."/>
            <person name="Joardar V."/>
            <person name="Deegan J."/>
            <person name="Clutterbuck J."/>
            <person name="Andersen M.R."/>
            <person name="Archer D."/>
            <person name="Bencina M."/>
            <person name="Braus G."/>
            <person name="Coutinho P."/>
            <person name="von Dohren H."/>
            <person name="Doonan J."/>
            <person name="Driessen A.J."/>
            <person name="Durek P."/>
            <person name="Espeso E."/>
            <person name="Fekete E."/>
            <person name="Flipphi M."/>
            <person name="Estrada C.G."/>
            <person name="Geysens S."/>
            <person name="Goldman G."/>
            <person name="de Groot P.W."/>
            <person name="Hansen K."/>
            <person name="Harris S.D."/>
            <person name="Heinekamp T."/>
            <person name="Helmstaedt K."/>
            <person name="Henrissat B."/>
            <person name="Hofmann G."/>
            <person name="Homan T."/>
            <person name="Horio T."/>
            <person name="Horiuchi H."/>
            <person name="James S."/>
            <person name="Jones M."/>
            <person name="Karaffa L."/>
            <person name="Karanyi Z."/>
            <person name="Kato M."/>
            <person name="Keller N."/>
            <person name="Kelly D.E."/>
            <person name="Kiel J.A."/>
            <person name="Kim J.M."/>
            <person name="van der Klei I.J."/>
            <person name="Klis F.M."/>
            <person name="Kovalchuk A."/>
            <person name="Krasevec N."/>
            <person name="Kubicek C.P."/>
            <person name="Liu B."/>
            <person name="Maccabe A."/>
            <person name="Meyer V."/>
            <person name="Mirabito P."/>
            <person name="Miskei M."/>
            <person name="Mos M."/>
            <person name="Mullins J."/>
            <person name="Nelson D.R."/>
            <person name="Nielsen J."/>
            <person name="Oakley B.R."/>
            <person name="Osmani S.A."/>
            <person name="Pakula T."/>
            <person name="Paszewski A."/>
            <person name="Paulsen I."/>
            <person name="Pilsyk S."/>
            <person name="Pocsi I."/>
            <person name="Punt P.J."/>
            <person name="Ram A.F."/>
            <person name="Ren Q."/>
            <person name="Robellet X."/>
            <person name="Robson G."/>
            <person name="Seiboth B."/>
            <person name="van Solingen P."/>
            <person name="Specht T."/>
            <person name="Sun J."/>
            <person name="Taheri-Talesh N."/>
            <person name="Takeshita N."/>
            <person name="Ussery D."/>
            <person name="vanKuyk P.A."/>
            <person name="Visser H."/>
            <person name="van de Vondervoort P.J."/>
            <person name="de Vries R.P."/>
            <person name="Walton J."/>
            <person name="Xiang X."/>
            <person name="Xiong Y."/>
            <person name="Zeng A.P."/>
            <person name="Brandt B.W."/>
            <person name="Cornell M.J."/>
            <person name="van den Hondel C.A."/>
            <person name="Visser J."/>
            <person name="Oliver S.G."/>
            <person name="Turner G."/>
        </authorList>
    </citation>
    <scope>GENOME REANNOTATION</scope>
    <source>
        <strain evidence="9">FGSC A4 / ATCC 38163 / CBS 112.46 / NRRL 194 / M139</strain>
    </source>
</reference>
<feature type="region of interest" description="Disordered" evidence="5">
    <location>
        <begin position="22"/>
        <end position="239"/>
    </location>
</feature>
<dbReference type="PROSITE" id="PS00191">
    <property type="entry name" value="CYTOCHROME_B5_1"/>
    <property type="match status" value="1"/>
</dbReference>
<sequence>MGWVGVAIVVATTCFLLYRHPPATWFPEPQPPVADQARKPTSEKEEGKAKEKNEENSPTLQLKSQPTLLKDGPVEEVQTTSKASASTVPVLDVPSFQWNDSASDKDENTPHIAQQDTARQSKTPSSSVTPSSTPTSTEMMANPSVEQPPVVNDAASLMPPPPPPSRIQQSTTQRQPRPQAQNMLAPPPGRLPRPRPGSGASLLSPPPSTASTLRVPPGMRPGTTNSNSNSLSPNSVTLKPVKKASQRAVLEPGFSPLDWAALTSNPNHKLRGANLPGTLIKVTPSMLKAQNGRKGTDAWTSYQGKVYNISPYLPFHPGGKGELLRGAGKDSGKLFLEIHPWVNWDAILGECLVGILVSENEAVAENRLDAMD</sequence>
<dbReference type="InParanoid" id="Q5B6N2"/>
<evidence type="ECO:0000259" key="7">
    <source>
        <dbReference type="PROSITE" id="PS50255"/>
    </source>
</evidence>
<evidence type="ECO:0000256" key="6">
    <source>
        <dbReference type="SAM" id="SignalP"/>
    </source>
</evidence>
<evidence type="ECO:0000256" key="2">
    <source>
        <dbReference type="ARBA" id="ARBA00022723"/>
    </source>
</evidence>
<dbReference type="GO" id="GO:0020037">
    <property type="term" value="F:heme binding"/>
    <property type="evidence" value="ECO:0000318"/>
    <property type="project" value="GO_Central"/>
</dbReference>
<feature type="signal peptide" evidence="6">
    <location>
        <begin position="1"/>
        <end position="19"/>
    </location>
</feature>
<dbReference type="PANTHER" id="PTHR46237:SF1">
    <property type="entry name" value="CYTOCHROME B5 REDUCTASE 4"/>
    <property type="match status" value="1"/>
</dbReference>
<keyword evidence="1 4" id="KW-0349">Heme</keyword>
<dbReference type="Gene3D" id="3.10.120.10">
    <property type="entry name" value="Cytochrome b5-like heme/steroid binding domain"/>
    <property type="match status" value="1"/>
</dbReference>
<dbReference type="GO" id="GO:0005737">
    <property type="term" value="C:cytoplasm"/>
    <property type="evidence" value="ECO:0000318"/>
    <property type="project" value="GO_Central"/>
</dbReference>
<dbReference type="InterPro" id="IPR001199">
    <property type="entry name" value="Cyt_B5-like_heme/steroid-bd"/>
</dbReference>
<dbReference type="VEuPathDB" id="FungiDB:AN3798"/>
<dbReference type="SUPFAM" id="SSF55856">
    <property type="entry name" value="Cytochrome b5-like heme/steroid binding domain"/>
    <property type="match status" value="1"/>
</dbReference>
<organism evidence="8 9">
    <name type="scientific">Emericella nidulans (strain FGSC A4 / ATCC 38163 / CBS 112.46 / NRRL 194 / M139)</name>
    <name type="common">Aspergillus nidulans</name>
    <dbReference type="NCBI Taxonomy" id="227321"/>
    <lineage>
        <taxon>Eukaryota</taxon>
        <taxon>Fungi</taxon>
        <taxon>Dikarya</taxon>
        <taxon>Ascomycota</taxon>
        <taxon>Pezizomycotina</taxon>
        <taxon>Eurotiomycetes</taxon>
        <taxon>Eurotiomycetidae</taxon>
        <taxon>Eurotiales</taxon>
        <taxon>Aspergillaceae</taxon>
        <taxon>Aspergillus</taxon>
        <taxon>Aspergillus subgen. Nidulantes</taxon>
    </lineage>
</organism>
<dbReference type="Proteomes" id="UP000000560">
    <property type="component" value="Chromosome II"/>
</dbReference>
<evidence type="ECO:0000256" key="4">
    <source>
        <dbReference type="RuleBase" id="RU362121"/>
    </source>
</evidence>
<feature type="compositionally biased region" description="Low complexity" evidence="5">
    <location>
        <begin position="166"/>
        <end position="181"/>
    </location>
</feature>
<proteinExistence type="inferred from homology"/>
<dbReference type="eggNOG" id="KOG0536">
    <property type="taxonomic scope" value="Eukaryota"/>
</dbReference>
<name>Q5B6N2_EMENI</name>
<feature type="compositionally biased region" description="Polar residues" evidence="5">
    <location>
        <begin position="111"/>
        <end position="120"/>
    </location>
</feature>
<keyword evidence="3 4" id="KW-0408">Iron</keyword>
<evidence type="ECO:0000256" key="1">
    <source>
        <dbReference type="ARBA" id="ARBA00022617"/>
    </source>
</evidence>
<feature type="compositionally biased region" description="Low complexity" evidence="5">
    <location>
        <begin position="196"/>
        <end position="214"/>
    </location>
</feature>
<evidence type="ECO:0000313" key="8">
    <source>
        <dbReference type="EMBL" id="CBF75360.1"/>
    </source>
</evidence>
<feature type="domain" description="Cytochrome b5 heme-binding" evidence="7">
    <location>
        <begin position="279"/>
        <end position="357"/>
    </location>
</feature>
<dbReference type="PANTHER" id="PTHR46237">
    <property type="entry name" value="CYTOCHROME B5 REDUCTASE 4 FAMILY MEMBER"/>
    <property type="match status" value="1"/>
</dbReference>
<protein>
    <submittedName>
        <fullName evidence="8">Heme/steroid binding protein, putative (AFU_orthologue AFUA_2G03880)</fullName>
    </submittedName>
</protein>
<dbReference type="InterPro" id="IPR036400">
    <property type="entry name" value="Cyt_B5-like_heme/steroid_sf"/>
</dbReference>
<comment type="similarity">
    <text evidence="4">Belongs to the cytochrome b5 family.</text>
</comment>
<feature type="compositionally biased region" description="Low complexity" evidence="5">
    <location>
        <begin position="121"/>
        <end position="137"/>
    </location>
</feature>
<keyword evidence="2 4" id="KW-0479">Metal-binding</keyword>
<dbReference type="InterPro" id="IPR018506">
    <property type="entry name" value="Cyt_B5_heme-BS"/>
</dbReference>
<dbReference type="OMA" id="GECMVGI"/>
<dbReference type="InterPro" id="IPR051872">
    <property type="entry name" value="Cytochrome_b5/Flavoprotein_Rdt"/>
</dbReference>
<reference evidence="9" key="1">
    <citation type="journal article" date="2005" name="Nature">
        <title>Sequencing of Aspergillus nidulans and comparative analysis with A. fumigatus and A. oryzae.</title>
        <authorList>
            <person name="Galagan J.E."/>
            <person name="Calvo S.E."/>
            <person name="Cuomo C."/>
            <person name="Ma L.J."/>
            <person name="Wortman J.R."/>
            <person name="Batzoglou S."/>
            <person name="Lee S.I."/>
            <person name="Basturkmen M."/>
            <person name="Spevak C.C."/>
            <person name="Clutterbuck J."/>
            <person name="Kapitonov V."/>
            <person name="Jurka J."/>
            <person name="Scazzocchio C."/>
            <person name="Farman M."/>
            <person name="Butler J."/>
            <person name="Purcell S."/>
            <person name="Harris S."/>
            <person name="Braus G.H."/>
            <person name="Draht O."/>
            <person name="Busch S."/>
            <person name="D'Enfert C."/>
            <person name="Bouchier C."/>
            <person name="Goldman G.H."/>
            <person name="Bell-Pedersen D."/>
            <person name="Griffiths-Jones S."/>
            <person name="Doonan J.H."/>
            <person name="Yu J."/>
            <person name="Vienken K."/>
            <person name="Pain A."/>
            <person name="Freitag M."/>
            <person name="Selker E.U."/>
            <person name="Archer D.B."/>
            <person name="Penalva M.A."/>
            <person name="Oakley B.R."/>
            <person name="Momany M."/>
            <person name="Tanaka T."/>
            <person name="Kumagai T."/>
            <person name="Asai K."/>
            <person name="Machida M."/>
            <person name="Nierman W.C."/>
            <person name="Denning D.W."/>
            <person name="Caddick M."/>
            <person name="Hynes M."/>
            <person name="Paoletti M."/>
            <person name="Fischer R."/>
            <person name="Miller B."/>
            <person name="Dyer P."/>
            <person name="Sachs M.S."/>
            <person name="Osmani S.A."/>
            <person name="Birren B.W."/>
        </authorList>
    </citation>
    <scope>NUCLEOTIDE SEQUENCE [LARGE SCALE GENOMIC DNA]</scope>
    <source>
        <strain evidence="9">FGSC A4 / ATCC 38163 / CBS 112.46 / NRRL 194 / M139</strain>
    </source>
</reference>
<evidence type="ECO:0000256" key="3">
    <source>
        <dbReference type="ARBA" id="ARBA00023004"/>
    </source>
</evidence>
<feature type="chain" id="PRO_5010324826" evidence="6">
    <location>
        <begin position="20"/>
        <end position="372"/>
    </location>
</feature>
<feature type="compositionally biased region" description="Low complexity" evidence="5">
    <location>
        <begin position="225"/>
        <end position="235"/>
    </location>
</feature>
<dbReference type="PROSITE" id="PS50255">
    <property type="entry name" value="CYTOCHROME_B5_2"/>
    <property type="match status" value="1"/>
</dbReference>
<feature type="compositionally biased region" description="Pro residues" evidence="5">
    <location>
        <begin position="185"/>
        <end position="195"/>
    </location>
</feature>
<dbReference type="GO" id="GO:0046872">
    <property type="term" value="F:metal ion binding"/>
    <property type="evidence" value="ECO:0007669"/>
    <property type="project" value="UniProtKB-UniRule"/>
</dbReference>
<dbReference type="KEGG" id="ani:ANIA_03798"/>
<dbReference type="OrthoDB" id="432299at2759"/>
<dbReference type="GeneID" id="2873222"/>
<keyword evidence="6" id="KW-0732">Signal</keyword>
<keyword evidence="9" id="KW-1185">Reference proteome</keyword>
<dbReference type="GO" id="GO:0004128">
    <property type="term" value="F:cytochrome-b5 reductase activity, acting on NAD(P)H"/>
    <property type="evidence" value="ECO:0000318"/>
    <property type="project" value="GO_Central"/>
</dbReference>
<feature type="compositionally biased region" description="Polar residues" evidence="5">
    <location>
        <begin position="56"/>
        <end position="67"/>
    </location>
</feature>
<dbReference type="HOGENOM" id="CLU_046313_0_0_1"/>